<sequence>MTRWLAGAAALALLPPAASAEVITTRYLCERGVEIPVTYVNGVDPAVVVLVVEGRMMTLEQEVSGSGARYGWPSDGSHYVWWDQGEEATLSWYDGEVGEEVTLYAFCERQ</sequence>
<accession>A0A6B2JQQ4</accession>
<protein>
    <submittedName>
        <fullName evidence="7">Lysozyme inhibitor</fullName>
    </submittedName>
</protein>
<evidence type="ECO:0000259" key="6">
    <source>
        <dbReference type="Pfam" id="PF09864"/>
    </source>
</evidence>
<dbReference type="SUPFAM" id="SSF141488">
    <property type="entry name" value="YdhA-like"/>
    <property type="match status" value="1"/>
</dbReference>
<reference evidence="7 8" key="1">
    <citation type="submission" date="2020-02" db="EMBL/GenBank/DDBJ databases">
        <title>Pseudoroseicyclus tamarix, sp. nov., isolated from offshore sediment of a Tamarix chinensis forest.</title>
        <authorList>
            <person name="Gai Y."/>
        </authorList>
    </citation>
    <scope>NUCLEOTIDE SEQUENCE [LARGE SCALE GENOMIC DNA]</scope>
    <source>
        <strain evidence="7 8">CLL3-39</strain>
    </source>
</reference>
<name>A0A6B2JQQ4_9RHOB</name>
<keyword evidence="2" id="KW-0472">Membrane</keyword>
<dbReference type="EMBL" id="JAAGAB010000001">
    <property type="protein sequence ID" value="NDV00478.1"/>
    <property type="molecule type" value="Genomic_DNA"/>
</dbReference>
<feature type="domain" description="C-type lysozyme inhibitor" evidence="6">
    <location>
        <begin position="27"/>
        <end position="95"/>
    </location>
</feature>
<evidence type="ECO:0000256" key="5">
    <source>
        <dbReference type="SAM" id="SignalP"/>
    </source>
</evidence>
<dbReference type="Proteomes" id="UP000474757">
    <property type="component" value="Unassembled WGS sequence"/>
</dbReference>
<keyword evidence="8" id="KW-1185">Reference proteome</keyword>
<keyword evidence="4" id="KW-0449">Lipoprotein</keyword>
<dbReference type="Gene3D" id="2.40.128.200">
    <property type="match status" value="1"/>
</dbReference>
<evidence type="ECO:0000256" key="1">
    <source>
        <dbReference type="ARBA" id="ARBA00022729"/>
    </source>
</evidence>
<evidence type="ECO:0000313" key="8">
    <source>
        <dbReference type="Proteomes" id="UP000474757"/>
    </source>
</evidence>
<dbReference type="InterPro" id="IPR018660">
    <property type="entry name" value="MliC"/>
</dbReference>
<evidence type="ECO:0000256" key="2">
    <source>
        <dbReference type="ARBA" id="ARBA00023136"/>
    </source>
</evidence>
<organism evidence="7 8">
    <name type="scientific">Pseudoroseicyclus tamaricis</name>
    <dbReference type="NCBI Taxonomy" id="2705421"/>
    <lineage>
        <taxon>Bacteria</taxon>
        <taxon>Pseudomonadati</taxon>
        <taxon>Pseudomonadota</taxon>
        <taxon>Alphaproteobacteria</taxon>
        <taxon>Rhodobacterales</taxon>
        <taxon>Paracoccaceae</taxon>
        <taxon>Pseudoroseicyclus</taxon>
    </lineage>
</organism>
<dbReference type="AlphaFoldDB" id="A0A6B2JQQ4"/>
<keyword evidence="3" id="KW-0564">Palmitate</keyword>
<keyword evidence="1 5" id="KW-0732">Signal</keyword>
<dbReference type="Pfam" id="PF09864">
    <property type="entry name" value="MliC"/>
    <property type="match status" value="1"/>
</dbReference>
<feature type="chain" id="PRO_5025515970" evidence="5">
    <location>
        <begin position="21"/>
        <end position="110"/>
    </location>
</feature>
<proteinExistence type="predicted"/>
<evidence type="ECO:0000256" key="3">
    <source>
        <dbReference type="ARBA" id="ARBA00023139"/>
    </source>
</evidence>
<evidence type="ECO:0000256" key="4">
    <source>
        <dbReference type="ARBA" id="ARBA00023288"/>
    </source>
</evidence>
<dbReference type="InterPro" id="IPR036328">
    <property type="entry name" value="MliC_sf"/>
</dbReference>
<comment type="caution">
    <text evidence="7">The sequence shown here is derived from an EMBL/GenBank/DDBJ whole genome shotgun (WGS) entry which is preliminary data.</text>
</comment>
<dbReference type="RefSeq" id="WP_163890831.1">
    <property type="nucleotide sequence ID" value="NZ_JAAFYS010000001.1"/>
</dbReference>
<evidence type="ECO:0000313" key="7">
    <source>
        <dbReference type="EMBL" id="NDV00478.1"/>
    </source>
</evidence>
<gene>
    <name evidence="7" type="ORF">GZA08_05775</name>
</gene>
<feature type="signal peptide" evidence="5">
    <location>
        <begin position="1"/>
        <end position="20"/>
    </location>
</feature>